<gene>
    <name evidence="1" type="ORF">SU60_12650</name>
</gene>
<protein>
    <submittedName>
        <fullName evidence="1">Uncharacterized protein</fullName>
    </submittedName>
</protein>
<accession>A0A0C3HQQ7</accession>
<evidence type="ECO:0000313" key="2">
    <source>
        <dbReference type="Proteomes" id="UP000031977"/>
    </source>
</evidence>
<dbReference type="EMBL" id="JXOK01000049">
    <property type="protein sequence ID" value="KIN10476.1"/>
    <property type="molecule type" value="Genomic_DNA"/>
</dbReference>
<organism evidence="1 2">
    <name type="scientific">Vibrio mytili</name>
    <dbReference type="NCBI Taxonomy" id="50718"/>
    <lineage>
        <taxon>Bacteria</taxon>
        <taxon>Pseudomonadati</taxon>
        <taxon>Pseudomonadota</taxon>
        <taxon>Gammaproteobacteria</taxon>
        <taxon>Vibrionales</taxon>
        <taxon>Vibrionaceae</taxon>
        <taxon>Vibrio</taxon>
    </lineage>
</organism>
<dbReference type="Proteomes" id="UP000031977">
    <property type="component" value="Unassembled WGS sequence"/>
</dbReference>
<evidence type="ECO:0000313" key="1">
    <source>
        <dbReference type="EMBL" id="KIN10476.1"/>
    </source>
</evidence>
<dbReference type="RefSeq" id="WP_041155820.1">
    <property type="nucleotide sequence ID" value="NZ_CBCRVP010000002.1"/>
</dbReference>
<name>A0A0C3HQQ7_9VIBR</name>
<dbReference type="OrthoDB" id="5890310at2"/>
<keyword evidence="2" id="KW-1185">Reference proteome</keyword>
<reference evidence="1 2" key="1">
    <citation type="submission" date="2015-01" db="EMBL/GenBank/DDBJ databases">
        <title>Draft genome of Vibrio mytili type strain CAIM 528.</title>
        <authorList>
            <person name="Gonzalez-Castillo A."/>
            <person name="Gomez-Gil B."/>
            <person name="Enciso-Ibarra J."/>
        </authorList>
    </citation>
    <scope>NUCLEOTIDE SEQUENCE [LARGE SCALE GENOMIC DNA]</scope>
    <source>
        <strain evidence="1 2">CAIM 528</strain>
    </source>
</reference>
<proteinExistence type="predicted"/>
<sequence length="89" mass="10237">MNEFAFRLMKCARTYESFIVAKLVDKQTIDTKELAAIEKEAISIFPELTTRKQQESVTAELELFNKVLSNLILKIGFRTLDNSSSVYTR</sequence>
<dbReference type="AlphaFoldDB" id="A0A0C3HQQ7"/>
<comment type="caution">
    <text evidence="1">The sequence shown here is derived from an EMBL/GenBank/DDBJ whole genome shotgun (WGS) entry which is preliminary data.</text>
</comment>